<evidence type="ECO:0000313" key="2">
    <source>
        <dbReference type="EMBL" id="MFH4984776.1"/>
    </source>
</evidence>
<comment type="caution">
    <text evidence="2">The sequence shown here is derived from an EMBL/GenBank/DDBJ whole genome shotgun (WGS) entry which is preliminary data.</text>
</comment>
<keyword evidence="1" id="KW-0732">Signal</keyword>
<proteinExistence type="predicted"/>
<name>A0ABD6F313_9BILA</name>
<reference evidence="2 3" key="1">
    <citation type="submission" date="2024-08" db="EMBL/GenBank/DDBJ databases">
        <title>Gnathostoma spinigerum genome.</title>
        <authorList>
            <person name="Gonzalez-Bertolin B."/>
            <person name="Monzon S."/>
            <person name="Zaballos A."/>
            <person name="Jimenez P."/>
            <person name="Dekumyoy P."/>
            <person name="Varona S."/>
            <person name="Cuesta I."/>
            <person name="Sumanam S."/>
            <person name="Adisakwattana P."/>
            <person name="Gasser R.B."/>
            <person name="Hernandez-Gonzalez A."/>
            <person name="Young N.D."/>
            <person name="Perteguer M.J."/>
        </authorList>
    </citation>
    <scope>NUCLEOTIDE SEQUENCE [LARGE SCALE GENOMIC DNA]</scope>
    <source>
        <strain evidence="2">AL3</strain>
        <tissue evidence="2">Liver</tissue>
    </source>
</reference>
<dbReference type="EMBL" id="JBGFUD010021061">
    <property type="protein sequence ID" value="MFH4984776.1"/>
    <property type="molecule type" value="Genomic_DNA"/>
</dbReference>
<feature type="non-terminal residue" evidence="2">
    <location>
        <position position="80"/>
    </location>
</feature>
<evidence type="ECO:0000313" key="3">
    <source>
        <dbReference type="Proteomes" id="UP001608902"/>
    </source>
</evidence>
<dbReference type="AlphaFoldDB" id="A0ABD6F313"/>
<accession>A0ABD6F313</accession>
<feature type="chain" id="PRO_5044819537" evidence="1">
    <location>
        <begin position="21"/>
        <end position="80"/>
    </location>
</feature>
<feature type="signal peptide" evidence="1">
    <location>
        <begin position="1"/>
        <end position="20"/>
    </location>
</feature>
<organism evidence="2 3">
    <name type="scientific">Gnathostoma spinigerum</name>
    <dbReference type="NCBI Taxonomy" id="75299"/>
    <lineage>
        <taxon>Eukaryota</taxon>
        <taxon>Metazoa</taxon>
        <taxon>Ecdysozoa</taxon>
        <taxon>Nematoda</taxon>
        <taxon>Chromadorea</taxon>
        <taxon>Rhabditida</taxon>
        <taxon>Spirurina</taxon>
        <taxon>Gnathostomatomorpha</taxon>
        <taxon>Gnathostomatoidea</taxon>
        <taxon>Gnathostomatidae</taxon>
        <taxon>Gnathostoma</taxon>
    </lineage>
</organism>
<gene>
    <name evidence="2" type="ORF">AB6A40_011485</name>
</gene>
<evidence type="ECO:0000256" key="1">
    <source>
        <dbReference type="SAM" id="SignalP"/>
    </source>
</evidence>
<protein>
    <submittedName>
        <fullName evidence="2">Uncharacterized protein</fullName>
    </submittedName>
</protein>
<sequence>MTRRFIAHCSLLLLVIGTFSEVNLRSCKTAYPQCIKLHPQEMCDEATLRCHSAIRLCLELTKVCLEVGEGQDGCQEREHR</sequence>
<dbReference type="Proteomes" id="UP001608902">
    <property type="component" value="Unassembled WGS sequence"/>
</dbReference>
<keyword evidence="3" id="KW-1185">Reference proteome</keyword>